<evidence type="ECO:0000256" key="6">
    <source>
        <dbReference type="SAM" id="Phobius"/>
    </source>
</evidence>
<keyword evidence="5 6" id="KW-0472">Membrane</keyword>
<dbReference type="EMBL" id="FO082871">
    <property type="protein sequence ID" value="CCF73024.1"/>
    <property type="molecule type" value="Genomic_DNA"/>
</dbReference>
<dbReference type="PANTHER" id="PTHR31851">
    <property type="entry name" value="FE(2+)/MN(2+) TRANSPORTER PCL1"/>
    <property type="match status" value="1"/>
</dbReference>
<dbReference type="InterPro" id="IPR008217">
    <property type="entry name" value="Ccc1_fam"/>
</dbReference>
<proteinExistence type="inferred from homology"/>
<sequence>MEDSAIYISSLNGQDMTYYMSNFDHSEYHKGASGEYLKIIVFGGLDGIVTIFAIISGCIGASIDPIKIIFIGLGNLFADGLSMGLGEFASHKAEMDYIDSEMKRETWEIEYFPEEEKNEMYNIYTTRYGFSDEDAKSLVNLTFKNKRFFLEHMMVEELGLIANGDDKSSPVKRALIMFLSFMIFGIIPLVGFSLSILVPHTDYLKTIQSLTTGLSSITSLSVLGYFKGYFVGNKPLLSSLTMVATGVLAGGAAFCIGILCPT</sequence>
<name>I7J8V1_BABMR</name>
<reference evidence="7 8" key="2">
    <citation type="journal article" date="2013" name="PLoS ONE">
        <title>Whole genome mapping and re-organization of the nuclear and mitochondrial genomes of Babesia microti isolates.</title>
        <authorList>
            <person name="Cornillot E."/>
            <person name="Dassouli A."/>
            <person name="Garg A."/>
            <person name="Pachikara N."/>
            <person name="Randazzo S."/>
            <person name="Depoix D."/>
            <person name="Carcy B."/>
            <person name="Delbecq S."/>
            <person name="Frutos R."/>
            <person name="Silva J.C."/>
            <person name="Sutton R."/>
            <person name="Krause P.J."/>
            <person name="Mamoun C.B."/>
        </authorList>
    </citation>
    <scope>NUCLEOTIDE SEQUENCE [LARGE SCALE GENOMIC DNA]</scope>
    <source>
        <strain evidence="7 8">RI</strain>
    </source>
</reference>
<keyword evidence="8" id="KW-1185">Reference proteome</keyword>
<dbReference type="OrthoDB" id="73465at2759"/>
<dbReference type="GO" id="GO:0030026">
    <property type="term" value="P:intracellular manganese ion homeostasis"/>
    <property type="evidence" value="ECO:0007669"/>
    <property type="project" value="InterPro"/>
</dbReference>
<comment type="subcellular location">
    <subcellularLocation>
        <location evidence="1">Endomembrane system</location>
        <topology evidence="1">Multi-pass membrane protein</topology>
    </subcellularLocation>
</comment>
<reference evidence="7 8" key="1">
    <citation type="journal article" date="2012" name="Nucleic Acids Res.">
        <title>Sequencing of the smallest Apicomplexan genome from the human pathogen Babesia microti.</title>
        <authorList>
            <person name="Cornillot E."/>
            <person name="Hadj-Kaddour K."/>
            <person name="Dassouli A."/>
            <person name="Noel B."/>
            <person name="Ranwez V."/>
            <person name="Vacherie B."/>
            <person name="Augagneur Y."/>
            <person name="Bres V."/>
            <person name="Duclos A."/>
            <person name="Randazzo S."/>
            <person name="Carcy B."/>
            <person name="Debierre-Grockiego F."/>
            <person name="Delbecq S."/>
            <person name="Moubri-Menage K."/>
            <person name="Shams-Eldin H."/>
            <person name="Usmani-Brown S."/>
            <person name="Bringaud F."/>
            <person name="Wincker P."/>
            <person name="Vivares C.P."/>
            <person name="Schwarz R.T."/>
            <person name="Schetters T.P."/>
            <person name="Krause P.J."/>
            <person name="Gorenflot A."/>
            <person name="Berry V."/>
            <person name="Barbe V."/>
            <person name="Ben Mamoun C."/>
        </authorList>
    </citation>
    <scope>NUCLEOTIDE SEQUENCE [LARGE SCALE GENOMIC DNA]</scope>
    <source>
        <strain evidence="7 8">RI</strain>
    </source>
</reference>
<dbReference type="GO" id="GO:0012505">
    <property type="term" value="C:endomembrane system"/>
    <property type="evidence" value="ECO:0007669"/>
    <property type="project" value="UniProtKB-SubCell"/>
</dbReference>
<feature type="transmembrane region" description="Helical" evidence="6">
    <location>
        <begin position="39"/>
        <end position="61"/>
    </location>
</feature>
<gene>
    <name evidence="7" type="ORF">BMR1_01G02850</name>
</gene>
<evidence type="ECO:0000313" key="8">
    <source>
        <dbReference type="Proteomes" id="UP000002899"/>
    </source>
</evidence>
<dbReference type="GO" id="GO:0005384">
    <property type="term" value="F:manganese ion transmembrane transporter activity"/>
    <property type="evidence" value="ECO:0007669"/>
    <property type="project" value="InterPro"/>
</dbReference>
<evidence type="ECO:0000313" key="7">
    <source>
        <dbReference type="EMBL" id="CCF73024.1"/>
    </source>
</evidence>
<dbReference type="OMA" id="SRIGWLR"/>
<organism evidence="7 8">
    <name type="scientific">Babesia microti (strain RI)</name>
    <dbReference type="NCBI Taxonomy" id="1133968"/>
    <lineage>
        <taxon>Eukaryota</taxon>
        <taxon>Sar</taxon>
        <taxon>Alveolata</taxon>
        <taxon>Apicomplexa</taxon>
        <taxon>Aconoidasida</taxon>
        <taxon>Piroplasmida</taxon>
        <taxon>Babesiidae</taxon>
        <taxon>Babesia</taxon>
    </lineage>
</organism>
<dbReference type="GeneID" id="24423642"/>
<dbReference type="KEGG" id="bmic:BMR1_01G02850"/>
<feature type="transmembrane region" description="Helical" evidence="6">
    <location>
        <begin position="210"/>
        <end position="230"/>
    </location>
</feature>
<evidence type="ECO:0000256" key="2">
    <source>
        <dbReference type="ARBA" id="ARBA00007049"/>
    </source>
</evidence>
<dbReference type="Pfam" id="PF01988">
    <property type="entry name" value="VIT1"/>
    <property type="match status" value="1"/>
</dbReference>
<keyword evidence="3 6" id="KW-0812">Transmembrane</keyword>
<dbReference type="RefSeq" id="XP_012647633.1">
    <property type="nucleotide sequence ID" value="XM_012792179.1"/>
</dbReference>
<feature type="transmembrane region" description="Helical" evidence="6">
    <location>
        <begin position="68"/>
        <end position="86"/>
    </location>
</feature>
<evidence type="ECO:0000256" key="5">
    <source>
        <dbReference type="ARBA" id="ARBA00023136"/>
    </source>
</evidence>
<evidence type="ECO:0000256" key="4">
    <source>
        <dbReference type="ARBA" id="ARBA00022989"/>
    </source>
</evidence>
<comment type="similarity">
    <text evidence="2">Belongs to the CCC1 family.</text>
</comment>
<evidence type="ECO:0000256" key="3">
    <source>
        <dbReference type="ARBA" id="ARBA00022692"/>
    </source>
</evidence>
<dbReference type="SMR" id="I7J8V1"/>
<dbReference type="Proteomes" id="UP000002899">
    <property type="component" value="Chromosome I"/>
</dbReference>
<keyword evidence="4 6" id="KW-1133">Transmembrane helix</keyword>
<feature type="transmembrane region" description="Helical" evidence="6">
    <location>
        <begin position="236"/>
        <end position="260"/>
    </location>
</feature>
<accession>I7J8V1</accession>
<feature type="transmembrane region" description="Helical" evidence="6">
    <location>
        <begin position="174"/>
        <end position="198"/>
    </location>
</feature>
<protein>
    <submittedName>
        <fullName evidence="7">VIT family</fullName>
    </submittedName>
</protein>
<dbReference type="CDD" id="cd02434">
    <property type="entry name" value="Nodulin-21_like_3"/>
    <property type="match status" value="1"/>
</dbReference>
<dbReference type="AlphaFoldDB" id="I7J8V1"/>
<dbReference type="VEuPathDB" id="PiroplasmaDB:BMR1_01G02850"/>
<reference evidence="7 8" key="3">
    <citation type="journal article" date="2016" name="Sci. Rep.">
        <title>Genome-wide diversity and gene expression profiling of Babesia microti isolates identify polymorphic genes that mediate host-pathogen interactions.</title>
        <authorList>
            <person name="Silva J.C."/>
            <person name="Cornillot E."/>
            <person name="McCracken C."/>
            <person name="Usmani-Brown S."/>
            <person name="Dwivedi A."/>
            <person name="Ifeonu O.O."/>
            <person name="Crabtree J."/>
            <person name="Gotia H.T."/>
            <person name="Virji A.Z."/>
            <person name="Reynes C."/>
            <person name="Colinge J."/>
            <person name="Kumar V."/>
            <person name="Lawres L."/>
            <person name="Pazzi J.E."/>
            <person name="Pablo J.V."/>
            <person name="Hung C."/>
            <person name="Brancato J."/>
            <person name="Kumari P."/>
            <person name="Orvis J."/>
            <person name="Tretina K."/>
            <person name="Chibucos M."/>
            <person name="Ott S."/>
            <person name="Sadzewicz L."/>
            <person name="Sengamalay N."/>
            <person name="Shetty A.C."/>
            <person name="Su Q."/>
            <person name="Tallon L."/>
            <person name="Fraser C.M."/>
            <person name="Frutos R."/>
            <person name="Molina D.M."/>
            <person name="Krause P.J."/>
            <person name="Ben Mamoun C."/>
        </authorList>
    </citation>
    <scope>NUCLEOTIDE SEQUENCE [LARGE SCALE GENOMIC DNA]</scope>
    <source>
        <strain evidence="7 8">RI</strain>
    </source>
</reference>
<evidence type="ECO:0000256" key="1">
    <source>
        <dbReference type="ARBA" id="ARBA00004127"/>
    </source>
</evidence>